<reference evidence="4" key="1">
    <citation type="journal article" date="2019" name="Mitochondrial DNA Part B Resour">
        <title>Analysis of the complete organellar genomes of the economically valuable kelp Lessonia spicata (Lessoniaceae, Phaeophyceae) from Chile.</title>
        <authorList>
            <person name="Tineo D."/>
            <person name="Rubio K.B."/>
            <person name="Melendez J.B."/>
            <person name="Mendoza J.E."/>
            <person name="Silva J.O."/>
            <person name="Perez J."/>
            <person name="Esquerre E.E."/>
            <person name="Perez-Alania M."/>
            <person name="Fernandez S.L."/>
            <person name="Aguilar S.E."/>
            <person name="Chuquizuta F."/>
            <person name="Olano Y.M."/>
            <person name="Hoyos R.P."/>
            <person name="Veneros J.E."/>
            <person name="Garcia L.M."/>
            <person name="Arakaki N."/>
            <person name="Garcia-Candela E."/>
            <person name="Oliva M."/>
            <person name="Mansilla A."/>
            <person name="Calderon M.S."/>
            <person name="Hughey J.R."/>
            <person name="Bustamante D.E."/>
        </authorList>
    </citation>
    <scope>NUCLEOTIDE SEQUENCE</scope>
</reference>
<sequence length="105" mass="12339">MTQYKKSIIYICKVWSISTDLKSLNYLPLLLPLSSSFIGLSTKTKRFTLLRSPLGNKAAKDQFERREYRSYFTITFRSPTKILAFIDILRYLNGVKFKVVLEKIY</sequence>
<geneLocation type="mitochondrion" evidence="4"/>
<evidence type="ECO:0000256" key="2">
    <source>
        <dbReference type="ARBA" id="ARBA00023274"/>
    </source>
</evidence>
<dbReference type="SUPFAM" id="SSF54999">
    <property type="entry name" value="Ribosomal protein S10"/>
    <property type="match status" value="1"/>
</dbReference>
<evidence type="ECO:0000256" key="1">
    <source>
        <dbReference type="ARBA" id="ARBA00022980"/>
    </source>
</evidence>
<dbReference type="GO" id="GO:1990904">
    <property type="term" value="C:ribonucleoprotein complex"/>
    <property type="evidence" value="ECO:0007669"/>
    <property type="project" value="UniProtKB-KW"/>
</dbReference>
<evidence type="ECO:0000313" key="4">
    <source>
        <dbReference type="EMBL" id="QDP13857.1"/>
    </source>
</evidence>
<dbReference type="EMBL" id="MK965907">
    <property type="protein sequence ID" value="QDP13857.1"/>
    <property type="molecule type" value="Genomic_DNA"/>
</dbReference>
<dbReference type="RefSeq" id="YP_009684033.1">
    <property type="nucleotide sequence ID" value="NC_044181.1"/>
</dbReference>
<dbReference type="EMBL" id="MZ156056">
    <property type="protein sequence ID" value="QWK44666.1"/>
    <property type="molecule type" value="Genomic_DNA"/>
</dbReference>
<organism evidence="4">
    <name type="scientific">Lessonia spicata</name>
    <dbReference type="NCBI Taxonomy" id="1899210"/>
    <lineage>
        <taxon>Eukaryota</taxon>
        <taxon>Sar</taxon>
        <taxon>Stramenopiles</taxon>
        <taxon>Ochrophyta</taxon>
        <taxon>PX clade</taxon>
        <taxon>Phaeophyceae</taxon>
        <taxon>Laminariales</taxon>
        <taxon>Lessoniaceae</taxon>
        <taxon>Lessonia</taxon>
    </lineage>
</organism>
<dbReference type="Pfam" id="PF00338">
    <property type="entry name" value="Ribosomal_S10"/>
    <property type="match status" value="1"/>
</dbReference>
<gene>
    <name evidence="4" type="primary">rps10</name>
</gene>
<evidence type="ECO:0000259" key="3">
    <source>
        <dbReference type="Pfam" id="PF00338"/>
    </source>
</evidence>
<keyword evidence="4" id="KW-0496">Mitochondrion</keyword>
<keyword evidence="2" id="KW-0687">Ribonucleoprotein</keyword>
<accession>A0A516ICL1</accession>
<protein>
    <submittedName>
        <fullName evidence="4">Ribosomal protein S10</fullName>
    </submittedName>
</protein>
<proteinExistence type="predicted"/>
<name>A0A516ICL1_9PHAE</name>
<dbReference type="AlphaFoldDB" id="A0A516ICL1"/>
<dbReference type="GeneID" id="41040159"/>
<dbReference type="InterPro" id="IPR036838">
    <property type="entry name" value="Ribosomal_uS10_dom_sf"/>
</dbReference>
<dbReference type="InterPro" id="IPR027486">
    <property type="entry name" value="Ribosomal_uS10_dom"/>
</dbReference>
<dbReference type="GO" id="GO:0005840">
    <property type="term" value="C:ribosome"/>
    <property type="evidence" value="ECO:0007669"/>
    <property type="project" value="UniProtKB-KW"/>
</dbReference>
<evidence type="ECO:0000313" key="5">
    <source>
        <dbReference type="EMBL" id="QWK44666.1"/>
    </source>
</evidence>
<dbReference type="Gene3D" id="3.30.70.600">
    <property type="entry name" value="Ribosomal protein S10 domain"/>
    <property type="match status" value="1"/>
</dbReference>
<feature type="domain" description="Small ribosomal subunit protein uS10" evidence="3">
    <location>
        <begin position="37"/>
        <end position="99"/>
    </location>
</feature>
<keyword evidence="1 4" id="KW-0689">Ribosomal protein</keyword>
<reference evidence="5" key="2">
    <citation type="journal article" date="2021" name="Genome Biol. Evol.">
        <title>Genomic rearrangements and sequence evolution across brown algal organelles.</title>
        <authorList>
            <person name="Starko S."/>
            <person name="Bringloe T.T."/>
            <person name="Gomez M.S."/>
            <person name="Darby H."/>
            <person name="Graham S.W."/>
            <person name="Martone P.T."/>
        </authorList>
    </citation>
    <scope>NUCLEOTIDE SEQUENCE</scope>
</reference>